<feature type="domain" description="Phosphoadenosine phosphosulphate reductase" evidence="1">
    <location>
        <begin position="14"/>
        <end position="210"/>
    </location>
</feature>
<sequence>MAAQMSETYYGQPLVIATSGGKDSDVCLHLAAASGIRYEVMHNHTSVDAPETMYHVRDTFRRLELAGVKCTVNYPVYKGVPVNMWTLIPQKLMPPTRTVRYCCAVLKETGGVGRMIVTGVRWSESVKRRNNRGVYESVPHDISKKVIINNDNTDTRRLFENCKIQAKRVCNPIVDWTDYDVWSYIRAERITVNPLYGYGFHRVGCVGCPMAGRRKRFFEFGRYPTYQRAYIRAFDRMLSERAARGKLDGSWRAGTTGEDVFRWWMQDRNIDGQMKIEGFHG</sequence>
<evidence type="ECO:0000313" key="2">
    <source>
        <dbReference type="EMBL" id="MBC5725368.1"/>
    </source>
</evidence>
<dbReference type="Pfam" id="PF01507">
    <property type="entry name" value="PAPS_reduct"/>
    <property type="match status" value="1"/>
</dbReference>
<dbReference type="AlphaFoldDB" id="A0A923RVX1"/>
<dbReference type="PANTHER" id="PTHR43196">
    <property type="entry name" value="SULFATE ADENYLYLTRANSFERASE SUBUNIT 2"/>
    <property type="match status" value="1"/>
</dbReference>
<proteinExistence type="predicted"/>
<protein>
    <submittedName>
        <fullName evidence="2">Phosphoadenosine phosphosulfate reductase family protein</fullName>
    </submittedName>
</protein>
<organism evidence="2 3">
    <name type="scientific">Agathobaculum faecis</name>
    <dbReference type="NCBI Taxonomy" id="2763013"/>
    <lineage>
        <taxon>Bacteria</taxon>
        <taxon>Bacillati</taxon>
        <taxon>Bacillota</taxon>
        <taxon>Clostridia</taxon>
        <taxon>Eubacteriales</taxon>
        <taxon>Butyricicoccaceae</taxon>
        <taxon>Agathobaculum</taxon>
    </lineage>
</organism>
<evidence type="ECO:0000313" key="3">
    <source>
        <dbReference type="Proteomes" id="UP000606499"/>
    </source>
</evidence>
<dbReference type="EMBL" id="JACOPL010000006">
    <property type="protein sequence ID" value="MBC5725368.1"/>
    <property type="molecule type" value="Genomic_DNA"/>
</dbReference>
<keyword evidence="3" id="KW-1185">Reference proteome</keyword>
<dbReference type="Gene3D" id="3.40.50.620">
    <property type="entry name" value="HUPs"/>
    <property type="match status" value="1"/>
</dbReference>
<dbReference type="InterPro" id="IPR050128">
    <property type="entry name" value="Sulfate_adenylyltrnsfr_sub2"/>
</dbReference>
<name>A0A923RVX1_9FIRM</name>
<evidence type="ECO:0000259" key="1">
    <source>
        <dbReference type="Pfam" id="PF01507"/>
    </source>
</evidence>
<dbReference type="GO" id="GO:0003824">
    <property type="term" value="F:catalytic activity"/>
    <property type="evidence" value="ECO:0007669"/>
    <property type="project" value="InterPro"/>
</dbReference>
<gene>
    <name evidence="2" type="ORF">H8S45_07835</name>
</gene>
<dbReference type="InterPro" id="IPR014729">
    <property type="entry name" value="Rossmann-like_a/b/a_fold"/>
</dbReference>
<reference evidence="2" key="1">
    <citation type="submission" date="2020-08" db="EMBL/GenBank/DDBJ databases">
        <title>Genome public.</title>
        <authorList>
            <person name="Liu C."/>
            <person name="Sun Q."/>
        </authorList>
    </citation>
    <scope>NUCLEOTIDE SEQUENCE</scope>
    <source>
        <strain evidence="2">NSJ-28</strain>
    </source>
</reference>
<accession>A0A923RVX1</accession>
<comment type="caution">
    <text evidence="2">The sequence shown here is derived from an EMBL/GenBank/DDBJ whole genome shotgun (WGS) entry which is preliminary data.</text>
</comment>
<dbReference type="PANTHER" id="PTHR43196:SF2">
    <property type="entry name" value="PHOSPHOADENOSINE PHOSPHOSULFATE REDUCTASE"/>
    <property type="match status" value="1"/>
</dbReference>
<dbReference type="Proteomes" id="UP000606499">
    <property type="component" value="Unassembled WGS sequence"/>
</dbReference>
<dbReference type="InterPro" id="IPR002500">
    <property type="entry name" value="PAPS_reduct_dom"/>
</dbReference>
<dbReference type="SUPFAM" id="SSF52402">
    <property type="entry name" value="Adenine nucleotide alpha hydrolases-like"/>
    <property type="match status" value="1"/>
</dbReference>